<evidence type="ECO:0000256" key="1">
    <source>
        <dbReference type="SAM" id="MobiDB-lite"/>
    </source>
</evidence>
<name>A0A1E2RZ67_9HYPH</name>
<feature type="region of interest" description="Disordered" evidence="1">
    <location>
        <begin position="46"/>
        <end position="79"/>
    </location>
</feature>
<dbReference type="RefSeq" id="WP_141693888.1">
    <property type="nucleotide sequence ID" value="NZ_MASI01000003.1"/>
</dbReference>
<dbReference type="AlphaFoldDB" id="A0A1E2RZ67"/>
<evidence type="ECO:0000313" key="2">
    <source>
        <dbReference type="EMBL" id="ODA67450.1"/>
    </source>
</evidence>
<accession>A0A1E2RZ67</accession>
<dbReference type="EMBL" id="MASI01000003">
    <property type="protein sequence ID" value="ODA67450.1"/>
    <property type="molecule type" value="Genomic_DNA"/>
</dbReference>
<organism evidence="2 3">
    <name type="scientific">Methyloligella halotolerans</name>
    <dbReference type="NCBI Taxonomy" id="1177755"/>
    <lineage>
        <taxon>Bacteria</taxon>
        <taxon>Pseudomonadati</taxon>
        <taxon>Pseudomonadota</taxon>
        <taxon>Alphaproteobacteria</taxon>
        <taxon>Hyphomicrobiales</taxon>
        <taxon>Hyphomicrobiaceae</taxon>
        <taxon>Methyloligella</taxon>
    </lineage>
</organism>
<evidence type="ECO:0000313" key="3">
    <source>
        <dbReference type="Proteomes" id="UP000095087"/>
    </source>
</evidence>
<gene>
    <name evidence="2" type="ORF">A7A08_01482</name>
</gene>
<reference evidence="2 3" key="1">
    <citation type="submission" date="2016-07" db="EMBL/GenBank/DDBJ databases">
        <title>Draft genome sequence of Methyloligella halotolerans C2T (VKM B-2706T=CCUG 61687T=DSM 25045T), a halotolerant polyhydroxybutyrate accumulating methylotroph.</title>
        <authorList>
            <person name="Vasilenko O.V."/>
            <person name="Doronina N.V."/>
            <person name="Poroshina M.N."/>
            <person name="Tarlachkov S.V."/>
            <person name="Trotsenko Y.A."/>
        </authorList>
    </citation>
    <scope>NUCLEOTIDE SEQUENCE [LARGE SCALE GENOMIC DNA]</scope>
    <source>
        <strain evidence="2 3">VKM B-2706</strain>
    </source>
</reference>
<dbReference type="Proteomes" id="UP000095087">
    <property type="component" value="Unassembled WGS sequence"/>
</dbReference>
<keyword evidence="3" id="KW-1185">Reference proteome</keyword>
<comment type="caution">
    <text evidence="2">The sequence shown here is derived from an EMBL/GenBank/DDBJ whole genome shotgun (WGS) entry which is preliminary data.</text>
</comment>
<protein>
    <submittedName>
        <fullName evidence="2">Uncharacterized protein</fullName>
    </submittedName>
</protein>
<dbReference type="STRING" id="1177755.A7A08_01482"/>
<sequence>MMWWKAPLGRYSPLAKPLLRSSAAVMAVAGILVIAGVGVSHAQVTGDEAGTAAPEGHADAPAKSTAESRAPPRRRPQTA</sequence>
<proteinExistence type="predicted"/>